<reference evidence="1" key="1">
    <citation type="submission" date="2020-03" db="EMBL/GenBank/DDBJ databases">
        <title>A high-quality chromosome-level genome assembly of a woody plant with both climbing and erect habits, Rhamnella rubrinervis.</title>
        <authorList>
            <person name="Lu Z."/>
            <person name="Yang Y."/>
            <person name="Zhu X."/>
            <person name="Sun Y."/>
        </authorList>
    </citation>
    <scope>NUCLEOTIDE SEQUENCE</scope>
    <source>
        <strain evidence="1">BYM</strain>
        <tissue evidence="1">Leaf</tissue>
    </source>
</reference>
<dbReference type="Gene3D" id="3.30.70.1050">
    <property type="entry name" value="Trigger factor ribosome-binding domain"/>
    <property type="match status" value="2"/>
</dbReference>
<proteinExistence type="predicted"/>
<dbReference type="GO" id="GO:0043022">
    <property type="term" value="F:ribosome binding"/>
    <property type="evidence" value="ECO:0007669"/>
    <property type="project" value="TreeGrafter"/>
</dbReference>
<gene>
    <name evidence="1" type="ORF">FNV43_RR07123</name>
</gene>
<evidence type="ECO:0000313" key="1">
    <source>
        <dbReference type="EMBL" id="KAF3451034.1"/>
    </source>
</evidence>
<evidence type="ECO:0008006" key="3">
    <source>
        <dbReference type="Google" id="ProtNLM"/>
    </source>
</evidence>
<dbReference type="GO" id="GO:0043335">
    <property type="term" value="P:protein unfolding"/>
    <property type="evidence" value="ECO:0007669"/>
    <property type="project" value="TreeGrafter"/>
</dbReference>
<dbReference type="PANTHER" id="PTHR30560">
    <property type="entry name" value="TRIGGER FACTOR CHAPERONE AND PEPTIDYL-PROLYL CIS/TRANS ISOMERASE"/>
    <property type="match status" value="1"/>
</dbReference>
<dbReference type="GO" id="GO:0044183">
    <property type="term" value="F:protein folding chaperone"/>
    <property type="evidence" value="ECO:0007669"/>
    <property type="project" value="TreeGrafter"/>
</dbReference>
<dbReference type="GO" id="GO:0051083">
    <property type="term" value="P:'de novo' cotranslational protein folding"/>
    <property type="evidence" value="ECO:0007669"/>
    <property type="project" value="TreeGrafter"/>
</dbReference>
<sequence length="238" mass="26265">MEVGVKTVLLGLNPKIISRNEKVEGPLRNLSWGRASSSHQIRHFAPLLGTRRSCKNLHAVFAVISGAKDVDVSSSQFEDFSVTTTSSTIEPGELQLSIEVSGAKTQTIFDEVFDKMVEEAQPIPGFRRVKGGKTPNVSFGSCYPAACCNQFVSIVAFVMLSFQQIPKDILLEVLGPSKVFKQVITKVINSAVAEYVEKVDLKVIRDLRVEQSFEDLETTFEAGEKFSFSAVLKLQEMN</sequence>
<keyword evidence="2" id="KW-1185">Reference proteome</keyword>
<organism evidence="1 2">
    <name type="scientific">Rhamnella rubrinervis</name>
    <dbReference type="NCBI Taxonomy" id="2594499"/>
    <lineage>
        <taxon>Eukaryota</taxon>
        <taxon>Viridiplantae</taxon>
        <taxon>Streptophyta</taxon>
        <taxon>Embryophyta</taxon>
        <taxon>Tracheophyta</taxon>
        <taxon>Spermatophyta</taxon>
        <taxon>Magnoliopsida</taxon>
        <taxon>eudicotyledons</taxon>
        <taxon>Gunneridae</taxon>
        <taxon>Pentapetalae</taxon>
        <taxon>rosids</taxon>
        <taxon>fabids</taxon>
        <taxon>Rosales</taxon>
        <taxon>Rhamnaceae</taxon>
        <taxon>rhamnoid group</taxon>
        <taxon>Rhamneae</taxon>
        <taxon>Rhamnella</taxon>
    </lineage>
</organism>
<dbReference type="OrthoDB" id="1881930at2759"/>
<dbReference type="Proteomes" id="UP000796880">
    <property type="component" value="Unassembled WGS sequence"/>
</dbReference>
<dbReference type="InterPro" id="IPR036611">
    <property type="entry name" value="Trigger_fac_ribosome-bd_sf"/>
</dbReference>
<name>A0A8K0HFX3_9ROSA</name>
<dbReference type="InterPro" id="IPR005215">
    <property type="entry name" value="Trig_fac"/>
</dbReference>
<evidence type="ECO:0000313" key="2">
    <source>
        <dbReference type="Proteomes" id="UP000796880"/>
    </source>
</evidence>
<dbReference type="AlphaFoldDB" id="A0A8K0HFX3"/>
<dbReference type="PANTHER" id="PTHR30560:SF5">
    <property type="entry name" value="OS09G0515400 PROTEIN"/>
    <property type="match status" value="1"/>
</dbReference>
<dbReference type="GO" id="GO:0003755">
    <property type="term" value="F:peptidyl-prolyl cis-trans isomerase activity"/>
    <property type="evidence" value="ECO:0007669"/>
    <property type="project" value="TreeGrafter"/>
</dbReference>
<accession>A0A8K0HFX3</accession>
<comment type="caution">
    <text evidence="1">The sequence shown here is derived from an EMBL/GenBank/DDBJ whole genome shotgun (WGS) entry which is preliminary data.</text>
</comment>
<dbReference type="EMBL" id="VOIH02000003">
    <property type="protein sequence ID" value="KAF3451034.1"/>
    <property type="molecule type" value="Genomic_DNA"/>
</dbReference>
<dbReference type="GO" id="GO:0015031">
    <property type="term" value="P:protein transport"/>
    <property type="evidence" value="ECO:0007669"/>
    <property type="project" value="InterPro"/>
</dbReference>
<protein>
    <recommendedName>
        <fullName evidence="3">Trigger factor ribosome-binding bacterial domain-containing protein</fullName>
    </recommendedName>
</protein>